<organism evidence="2 3">
    <name type="scientific">Pseudomonas gingeri</name>
    <dbReference type="NCBI Taxonomy" id="117681"/>
    <lineage>
        <taxon>Bacteria</taxon>
        <taxon>Pseudomonadati</taxon>
        <taxon>Pseudomonadota</taxon>
        <taxon>Gammaproteobacteria</taxon>
        <taxon>Pseudomonadales</taxon>
        <taxon>Pseudomonadaceae</taxon>
        <taxon>Pseudomonas</taxon>
    </lineage>
</organism>
<keyword evidence="2" id="KW-0255">Endonuclease</keyword>
<gene>
    <name evidence="2" type="ORF">HX882_20940</name>
</gene>
<name>A0A7Y7XGH8_9PSED</name>
<dbReference type="RefSeq" id="WP_177104029.1">
    <property type="nucleotide sequence ID" value="NZ_JACAQB010000009.1"/>
</dbReference>
<evidence type="ECO:0000313" key="2">
    <source>
        <dbReference type="EMBL" id="NWB98368.1"/>
    </source>
</evidence>
<evidence type="ECO:0000259" key="1">
    <source>
        <dbReference type="Pfam" id="PF13391"/>
    </source>
</evidence>
<dbReference type="EMBL" id="JACAQB010000009">
    <property type="protein sequence ID" value="NWB98368.1"/>
    <property type="molecule type" value="Genomic_DNA"/>
</dbReference>
<keyword evidence="2" id="KW-0378">Hydrolase</keyword>
<comment type="caution">
    <text evidence="2">The sequence shown here is derived from an EMBL/GenBank/DDBJ whole genome shotgun (WGS) entry which is preliminary data.</text>
</comment>
<accession>A0A7Y7XGH8</accession>
<feature type="domain" description="HNH nuclease" evidence="1">
    <location>
        <begin position="275"/>
        <end position="324"/>
    </location>
</feature>
<dbReference type="GO" id="GO:0004519">
    <property type="term" value="F:endonuclease activity"/>
    <property type="evidence" value="ECO:0007669"/>
    <property type="project" value="UniProtKB-KW"/>
</dbReference>
<proteinExistence type="predicted"/>
<keyword evidence="2" id="KW-0540">Nuclease</keyword>
<protein>
    <submittedName>
        <fullName evidence="2">HNH endonuclease</fullName>
    </submittedName>
</protein>
<dbReference type="Pfam" id="PF13391">
    <property type="entry name" value="HNH_2"/>
    <property type="match status" value="1"/>
</dbReference>
<dbReference type="Proteomes" id="UP000539985">
    <property type="component" value="Unassembled WGS sequence"/>
</dbReference>
<dbReference type="AlphaFoldDB" id="A0A7Y7XGH8"/>
<sequence>MAKGWSNEELLASVEAYRQMAEKQETEVSHSTTKIYKELAARFNRTTKAFEHRMQNISAVLHELSLPWIPDLKPSINVDTDVKARLIQLIQAKVPEEDKGETNLEGSRNWEKALAAVIQLGGIASRKQVEGWILARDPGYNTNNLADLYMMAVNARARTGYSQNEKPRRTDQSNRYDRLFKVGHGIFEIYDPAQHGIWEIYPDASSGSRLGVSIRRVSNPVEEALAIAEDTAEQTAAFDPSDVADARKRVTADIIRRRGQPAFRKALMAAYGDTCAITGCNLPAVLEAAHVHPYKGIHTNVVSNGLLLRADIHTLFDLRLIAIESETMVVRVSPKLKGTDYGKLDGSPLRPPRQNSQRVSLETLDWHWSQCEWNN</sequence>
<reference evidence="2 3" key="1">
    <citation type="submission" date="2020-04" db="EMBL/GenBank/DDBJ databases">
        <title>Molecular characterization of pseudomonads from Agaricus bisporus reveal novel blotch 2 pathogens in Western Europe.</title>
        <authorList>
            <person name="Taparia T."/>
            <person name="Krijger M."/>
            <person name="Haynes E."/>
            <person name="Elpinstone J.G."/>
            <person name="Noble R."/>
            <person name="Van Der Wolf J."/>
        </authorList>
    </citation>
    <scope>NUCLEOTIDE SEQUENCE [LARGE SCALE GENOMIC DNA]</scope>
    <source>
        <strain evidence="2 3">H7001</strain>
    </source>
</reference>
<evidence type="ECO:0000313" key="3">
    <source>
        <dbReference type="Proteomes" id="UP000539985"/>
    </source>
</evidence>
<dbReference type="InterPro" id="IPR003615">
    <property type="entry name" value="HNH_nuc"/>
</dbReference>